<dbReference type="AlphaFoldDB" id="A0A2N7UE75"/>
<keyword evidence="2" id="KW-1185">Reference proteome</keyword>
<dbReference type="SUPFAM" id="SSF53335">
    <property type="entry name" value="S-adenosyl-L-methionine-dependent methyltransferases"/>
    <property type="match status" value="1"/>
</dbReference>
<reference evidence="1 2" key="1">
    <citation type="submission" date="2018-01" db="EMBL/GenBank/DDBJ databases">
        <title>Halomonas endophytica sp. nov., isolated from storage liquid in the stems of Populus euphratica.</title>
        <authorList>
            <person name="Chen C."/>
        </authorList>
    </citation>
    <scope>NUCLEOTIDE SEQUENCE [LARGE SCALE GENOMIC DNA]</scope>
    <source>
        <strain evidence="1 2">MC28</strain>
    </source>
</reference>
<protein>
    <submittedName>
        <fullName evidence="1">Oxin biosynthesis protein</fullName>
    </submittedName>
</protein>
<dbReference type="OrthoDB" id="264333at2"/>
<gene>
    <name evidence="1" type="ORF">C1H69_00125</name>
</gene>
<dbReference type="RefSeq" id="WP_102651399.1">
    <property type="nucleotide sequence ID" value="NZ_PNRF01000001.1"/>
</dbReference>
<name>A0A2N7UE75_9GAMM</name>
<comment type="caution">
    <text evidence="1">The sequence shown here is derived from an EMBL/GenBank/DDBJ whole genome shotgun (WGS) entry which is preliminary data.</text>
</comment>
<evidence type="ECO:0000313" key="1">
    <source>
        <dbReference type="EMBL" id="PMR78720.1"/>
    </source>
</evidence>
<dbReference type="Proteomes" id="UP000235803">
    <property type="component" value="Unassembled WGS sequence"/>
</dbReference>
<dbReference type="InterPro" id="IPR029063">
    <property type="entry name" value="SAM-dependent_MTases_sf"/>
</dbReference>
<accession>A0A2N7UE75</accession>
<organism evidence="1 2">
    <name type="scientific">Billgrantia endophytica</name>
    <dbReference type="NCBI Taxonomy" id="2033802"/>
    <lineage>
        <taxon>Bacteria</taxon>
        <taxon>Pseudomonadati</taxon>
        <taxon>Pseudomonadota</taxon>
        <taxon>Gammaproteobacteria</taxon>
        <taxon>Oceanospirillales</taxon>
        <taxon>Halomonadaceae</taxon>
        <taxon>Billgrantia</taxon>
    </lineage>
</organism>
<proteinExistence type="predicted"/>
<dbReference type="Gene3D" id="3.40.50.150">
    <property type="entry name" value="Vaccinia Virus protein VP39"/>
    <property type="match status" value="1"/>
</dbReference>
<dbReference type="EMBL" id="PNRF01000001">
    <property type="protein sequence ID" value="PMR78720.1"/>
    <property type="molecule type" value="Genomic_DNA"/>
</dbReference>
<evidence type="ECO:0000313" key="2">
    <source>
        <dbReference type="Proteomes" id="UP000235803"/>
    </source>
</evidence>
<sequence>MNDNIFPTFYKSSCKCENKSVFQIWEEGAAYKDSITPSVHVWHYRDHILRQIIGHATEGKSILSLGCGNGFVEGLLVDMGYKVNAIDLHDEAVKFSREKGVNAVVRNFYDLGRSDIKGVGCIYADGFIGHLYNEKKKISPFLDHLEYVIGDKDIYCVLSNDAPLDLTLEVQRHEAVPDFWYISIEYLTDVLKKRGFEAISSQYYFYDRPISGTRRRMIVSFSVKKR</sequence>